<organism evidence="1 2">
    <name type="scientific">Bartonella tamiae Th239</name>
    <dbReference type="NCBI Taxonomy" id="1094558"/>
    <lineage>
        <taxon>Bacteria</taxon>
        <taxon>Pseudomonadati</taxon>
        <taxon>Pseudomonadota</taxon>
        <taxon>Alphaproteobacteria</taxon>
        <taxon>Hyphomicrobiales</taxon>
        <taxon>Bartonellaceae</taxon>
        <taxon>Bartonella</taxon>
    </lineage>
</organism>
<dbReference type="PATRIC" id="fig|1094558.3.peg.2121"/>
<keyword evidence="2" id="KW-1185">Reference proteome</keyword>
<proteinExistence type="predicted"/>
<evidence type="ECO:0000313" key="2">
    <source>
        <dbReference type="Proteomes" id="UP000008952"/>
    </source>
</evidence>
<comment type="caution">
    <text evidence="1">The sequence shown here is derived from an EMBL/GenBank/DDBJ whole genome shotgun (WGS) entry which is preliminary data.</text>
</comment>
<dbReference type="AlphaFoldDB" id="J0R1L9"/>
<accession>J0R1L9</accession>
<dbReference type="RefSeq" id="WP_008040733.1">
    <property type="nucleotide sequence ID" value="NZ_JH725147.1"/>
</dbReference>
<dbReference type="OrthoDB" id="5379188at2"/>
<gene>
    <name evidence="1" type="ORF">ME5_01970</name>
</gene>
<evidence type="ECO:0008006" key="3">
    <source>
        <dbReference type="Google" id="ProtNLM"/>
    </source>
</evidence>
<name>J0R1L9_9HYPH</name>
<sequence>MPKKRDDFSKSTKVELAKRVAYRCSNPDCDRITIGPDKFEKTKSQSVGVACHIRAASKGGTRFDPSQTPEQRSSFENGIWLCLDCARIIDANDGTGYPIELLIKWKEEAELRALKARDEKREAINLPTFFKDFTYFQYVNYIRLACYVSNDADKDFLRNLRNGYPVFAWSNEDCRLDKIIQKLNCRSTEYNKNISFDSDLIGKMFSMNETFYTKNGSKSRYNFDASIVENFNEKNSPHIYINHHEFKIICPYDPQYIKGSTAYSDFNGGRRKFKGLFLMKHYDGKNKVIIMSPIILGI</sequence>
<dbReference type="HOGENOM" id="CLU_038662_0_0_5"/>
<dbReference type="EMBL" id="AIMB01000008">
    <property type="protein sequence ID" value="EJF89419.1"/>
    <property type="molecule type" value="Genomic_DNA"/>
</dbReference>
<protein>
    <recommendedName>
        <fullName evidence="3">HNH endonuclease</fullName>
    </recommendedName>
</protein>
<dbReference type="Proteomes" id="UP000008952">
    <property type="component" value="Unassembled WGS sequence"/>
</dbReference>
<dbReference type="eggNOG" id="COG1192">
    <property type="taxonomic scope" value="Bacteria"/>
</dbReference>
<evidence type="ECO:0000313" key="1">
    <source>
        <dbReference type="EMBL" id="EJF89419.1"/>
    </source>
</evidence>
<reference evidence="1 2" key="1">
    <citation type="submission" date="2012-03" db="EMBL/GenBank/DDBJ databases">
        <title>The Genome Sequence of Bartonella tamiae Th239.</title>
        <authorList>
            <consortium name="The Broad Institute Genome Sequencing Platform"/>
            <consortium name="The Broad Institute Genome Sequencing Center for Infectious Disease"/>
            <person name="Feldgarden M."/>
            <person name="Kirby J."/>
            <person name="Kosoy M."/>
            <person name="Birtles R."/>
            <person name="Probert W.S."/>
            <person name="Chiaraviglio L."/>
            <person name="Young S.K."/>
            <person name="Zeng Q."/>
            <person name="Gargeya S."/>
            <person name="Fitzgerald M."/>
            <person name="Haas B."/>
            <person name="Abouelleil A."/>
            <person name="Alvarado L."/>
            <person name="Arachchi H.M."/>
            <person name="Berlin A."/>
            <person name="Chapman S.B."/>
            <person name="Gearin G."/>
            <person name="Goldberg J."/>
            <person name="Griggs A."/>
            <person name="Gujja S."/>
            <person name="Hansen M."/>
            <person name="Heiman D."/>
            <person name="Howarth C."/>
            <person name="Larimer J."/>
            <person name="Lui A."/>
            <person name="MacDonald P.J.P."/>
            <person name="McCowen C."/>
            <person name="Montmayeur A."/>
            <person name="Murphy C."/>
            <person name="Neiman D."/>
            <person name="Pearson M."/>
            <person name="Priest M."/>
            <person name="Roberts A."/>
            <person name="Saif S."/>
            <person name="Shea T."/>
            <person name="Sisk P."/>
            <person name="Stolte C."/>
            <person name="Sykes S."/>
            <person name="Wortman J."/>
            <person name="Nusbaum C."/>
            <person name="Birren B."/>
        </authorList>
    </citation>
    <scope>NUCLEOTIDE SEQUENCE [LARGE SCALE GENOMIC DNA]</scope>
    <source>
        <strain evidence="1 2">Th239</strain>
    </source>
</reference>